<evidence type="ECO:0000313" key="3">
    <source>
        <dbReference type="EMBL" id="WLF49044.1"/>
    </source>
</evidence>
<dbReference type="InterPro" id="IPR010610">
    <property type="entry name" value="EryCIII-like_C"/>
</dbReference>
<reference evidence="2" key="1">
    <citation type="submission" date="2022-12" db="EMBL/GenBank/DDBJ databases">
        <authorList>
            <person name="Krivoruchko A.V."/>
            <person name="Elkin A."/>
        </authorList>
    </citation>
    <scope>NUCLEOTIDE SEQUENCE</scope>
    <source>
        <strain evidence="2">IEGM 249</strain>
    </source>
</reference>
<reference evidence="3" key="2">
    <citation type="submission" date="2023-07" db="EMBL/GenBank/DDBJ databases">
        <title>Genomic analysis of Rhodococcus opacus VOC-14 with glycol ethers degradation activity.</title>
        <authorList>
            <person name="Narkevich D.A."/>
            <person name="Hlushen A.M."/>
            <person name="Akhremchuk A.E."/>
            <person name="Sikolenko M.A."/>
            <person name="Valentovich L.N."/>
        </authorList>
    </citation>
    <scope>NUCLEOTIDE SEQUENCE</scope>
    <source>
        <strain evidence="3">VOC-14</strain>
    </source>
</reference>
<dbReference type="InterPro" id="IPR050426">
    <property type="entry name" value="Glycosyltransferase_28"/>
</dbReference>
<protein>
    <submittedName>
        <fullName evidence="3">Glycosyltransferase</fullName>
    </submittedName>
</protein>
<dbReference type="Pfam" id="PF06722">
    <property type="entry name" value="EryCIII-like_C"/>
    <property type="match status" value="1"/>
</dbReference>
<dbReference type="GO" id="GO:0017000">
    <property type="term" value="P:antibiotic biosynthetic process"/>
    <property type="evidence" value="ECO:0007669"/>
    <property type="project" value="UniProtKB-ARBA"/>
</dbReference>
<evidence type="ECO:0000259" key="1">
    <source>
        <dbReference type="Pfam" id="PF06722"/>
    </source>
</evidence>
<evidence type="ECO:0000313" key="5">
    <source>
        <dbReference type="Proteomes" id="UP001231166"/>
    </source>
</evidence>
<dbReference type="AlphaFoldDB" id="A0AAX3YMC6"/>
<dbReference type="SUPFAM" id="SSF53756">
    <property type="entry name" value="UDP-Glycosyltransferase/glycogen phosphorylase"/>
    <property type="match status" value="1"/>
</dbReference>
<dbReference type="EMBL" id="JAPWIS010000008">
    <property type="protein sequence ID" value="MCZ4585314.1"/>
    <property type="molecule type" value="Genomic_DNA"/>
</dbReference>
<name>A0AAX3YMC6_RHOOP</name>
<dbReference type="InterPro" id="IPR002213">
    <property type="entry name" value="UDP_glucos_trans"/>
</dbReference>
<gene>
    <name evidence="2" type="ORF">O4328_16655</name>
    <name evidence="3" type="ORF">Q5707_08680</name>
</gene>
<dbReference type="GO" id="GO:0008194">
    <property type="term" value="F:UDP-glycosyltransferase activity"/>
    <property type="evidence" value="ECO:0007669"/>
    <property type="project" value="InterPro"/>
</dbReference>
<dbReference type="Proteomes" id="UP001066327">
    <property type="component" value="Unassembled WGS sequence"/>
</dbReference>
<dbReference type="PANTHER" id="PTHR48050">
    <property type="entry name" value="STEROL 3-BETA-GLUCOSYLTRANSFERASE"/>
    <property type="match status" value="1"/>
</dbReference>
<dbReference type="RefSeq" id="WP_169695025.1">
    <property type="nucleotide sequence ID" value="NZ_CP130953.1"/>
</dbReference>
<dbReference type="GO" id="GO:0016758">
    <property type="term" value="F:hexosyltransferase activity"/>
    <property type="evidence" value="ECO:0007669"/>
    <property type="project" value="UniProtKB-ARBA"/>
</dbReference>
<sequence>MARILFVTWDGGGNVPPALGIATEARNRGHQVRFLGHAQQRRRIESHGFRFTAYTHARPWQSTTRHPGIAGVYQSLAVFTDAGPGIDLLATVACEPTDVVVVDCLLYGALQAADDANLMRVTLVHTYYEFMYRDVTHGMTPVMARLKGQRPLRLWASSDLALVTTEKELDPASRRSLPVSVHYTGVVHHSMPSTLTPVSERDPLILVSLSSLNFDGQQRALQNVLEAVGGLPAHTVVTTGPSVDPSTLTAGPNIEVYGYVPHEQILPTATLVVGHGGHDTTMRALAHDLPLVILPIHPALDQKMIGCSLEQRGVARCLRKTASPERIRSAVGELLVAGPHRVTAATLGARIRSHDGAVHATDLIDHLPIRERRKGVR</sequence>
<keyword evidence="4" id="KW-1185">Reference proteome</keyword>
<proteinExistence type="predicted"/>
<dbReference type="EMBL" id="CP130953">
    <property type="protein sequence ID" value="WLF49044.1"/>
    <property type="molecule type" value="Genomic_DNA"/>
</dbReference>
<feature type="domain" description="Erythromycin biosynthesis protein CIII-like C-terminal" evidence="1">
    <location>
        <begin position="223"/>
        <end position="349"/>
    </location>
</feature>
<accession>A0AAX3YMC6</accession>
<dbReference type="PANTHER" id="PTHR48050:SF13">
    <property type="entry name" value="STEROL 3-BETA-GLUCOSYLTRANSFERASE UGT80A2"/>
    <property type="match status" value="1"/>
</dbReference>
<dbReference type="Gene3D" id="3.40.50.2000">
    <property type="entry name" value="Glycogen Phosphorylase B"/>
    <property type="match status" value="2"/>
</dbReference>
<dbReference type="CDD" id="cd03784">
    <property type="entry name" value="GT1_Gtf-like"/>
    <property type="match status" value="1"/>
</dbReference>
<organism evidence="3 5">
    <name type="scientific">Rhodococcus opacus</name>
    <name type="common">Nocardia opaca</name>
    <dbReference type="NCBI Taxonomy" id="37919"/>
    <lineage>
        <taxon>Bacteria</taxon>
        <taxon>Bacillati</taxon>
        <taxon>Actinomycetota</taxon>
        <taxon>Actinomycetes</taxon>
        <taxon>Mycobacteriales</taxon>
        <taxon>Nocardiaceae</taxon>
        <taxon>Rhodococcus</taxon>
    </lineage>
</organism>
<evidence type="ECO:0000313" key="4">
    <source>
        <dbReference type="Proteomes" id="UP001066327"/>
    </source>
</evidence>
<dbReference type="Proteomes" id="UP001231166">
    <property type="component" value="Chromosome"/>
</dbReference>
<evidence type="ECO:0000313" key="2">
    <source>
        <dbReference type="EMBL" id="MCZ4585314.1"/>
    </source>
</evidence>